<evidence type="ECO:0000313" key="2">
    <source>
        <dbReference type="Proteomes" id="UP000799755"/>
    </source>
</evidence>
<accession>A0ACB6QKK0</accession>
<feature type="non-terminal residue" evidence="1">
    <location>
        <position position="134"/>
    </location>
</feature>
<dbReference type="EMBL" id="MU003520">
    <property type="protein sequence ID" value="KAF2467430.1"/>
    <property type="molecule type" value="Genomic_DNA"/>
</dbReference>
<name>A0ACB6QKK0_9PLEO</name>
<comment type="caution">
    <text evidence="1">The sequence shown here is derived from an EMBL/GenBank/DDBJ whole genome shotgun (WGS) entry which is preliminary data.</text>
</comment>
<dbReference type="Proteomes" id="UP000799755">
    <property type="component" value="Unassembled WGS sequence"/>
</dbReference>
<evidence type="ECO:0000313" key="1">
    <source>
        <dbReference type="EMBL" id="KAF2467430.1"/>
    </source>
</evidence>
<proteinExistence type="predicted"/>
<sequence length="134" mass="15043">MSFTTDQARWRALTIRDAAANGAFVYSVKSTGIYCRPTCPARLARRANVSFYKTPGEAEAAGFRSCKRCKPESVTIDDPQERAASKACSLIDEALKEPKPKSFRLQDLAKRVGLTPRYFHKVFKDKTGMTPKEY</sequence>
<reference evidence="1" key="1">
    <citation type="journal article" date="2020" name="Stud. Mycol.">
        <title>101 Dothideomycetes genomes: a test case for predicting lifestyles and emergence of pathogens.</title>
        <authorList>
            <person name="Haridas S."/>
            <person name="Albert R."/>
            <person name="Binder M."/>
            <person name="Bloem J."/>
            <person name="Labutti K."/>
            <person name="Salamov A."/>
            <person name="Andreopoulos B."/>
            <person name="Baker S."/>
            <person name="Barry K."/>
            <person name="Bills G."/>
            <person name="Bluhm B."/>
            <person name="Cannon C."/>
            <person name="Castanera R."/>
            <person name="Culley D."/>
            <person name="Daum C."/>
            <person name="Ezra D."/>
            <person name="Gonzalez J."/>
            <person name="Henrissat B."/>
            <person name="Kuo A."/>
            <person name="Liang C."/>
            <person name="Lipzen A."/>
            <person name="Lutzoni F."/>
            <person name="Magnuson J."/>
            <person name="Mondo S."/>
            <person name="Nolan M."/>
            <person name="Ohm R."/>
            <person name="Pangilinan J."/>
            <person name="Park H.-J."/>
            <person name="Ramirez L."/>
            <person name="Alfaro M."/>
            <person name="Sun H."/>
            <person name="Tritt A."/>
            <person name="Yoshinaga Y."/>
            <person name="Zwiers L.-H."/>
            <person name="Turgeon B."/>
            <person name="Goodwin S."/>
            <person name="Spatafora J."/>
            <person name="Crous P."/>
            <person name="Grigoriev I."/>
        </authorList>
    </citation>
    <scope>NUCLEOTIDE SEQUENCE</scope>
    <source>
        <strain evidence="1">ATCC 200398</strain>
    </source>
</reference>
<gene>
    <name evidence="1" type="ORF">BDR25DRAFT_234681</name>
</gene>
<organism evidence="1 2">
    <name type="scientific">Lindgomyces ingoldianus</name>
    <dbReference type="NCBI Taxonomy" id="673940"/>
    <lineage>
        <taxon>Eukaryota</taxon>
        <taxon>Fungi</taxon>
        <taxon>Dikarya</taxon>
        <taxon>Ascomycota</taxon>
        <taxon>Pezizomycotina</taxon>
        <taxon>Dothideomycetes</taxon>
        <taxon>Pleosporomycetidae</taxon>
        <taxon>Pleosporales</taxon>
        <taxon>Lindgomycetaceae</taxon>
        <taxon>Lindgomyces</taxon>
    </lineage>
</organism>
<protein>
    <submittedName>
        <fullName evidence="1">Uncharacterized protein</fullName>
    </submittedName>
</protein>
<keyword evidence="2" id="KW-1185">Reference proteome</keyword>